<dbReference type="InterPro" id="IPR011042">
    <property type="entry name" value="6-blade_b-propeller_TolB-like"/>
</dbReference>
<feature type="domain" description="Glucose/Sorbosone dehydrogenase" evidence="2">
    <location>
        <begin position="42"/>
        <end position="371"/>
    </location>
</feature>
<protein>
    <submittedName>
        <fullName evidence="3">Glucose sorbosone dehydrogenase</fullName>
    </submittedName>
</protein>
<feature type="chain" id="PRO_5031460475" evidence="1">
    <location>
        <begin position="22"/>
        <end position="376"/>
    </location>
</feature>
<gene>
    <name evidence="3" type="ORF">ENJ10_12735</name>
</gene>
<feature type="signal peptide" evidence="1">
    <location>
        <begin position="1"/>
        <end position="21"/>
    </location>
</feature>
<dbReference type="Proteomes" id="UP000886005">
    <property type="component" value="Unassembled WGS sequence"/>
</dbReference>
<evidence type="ECO:0000259" key="2">
    <source>
        <dbReference type="Pfam" id="PF07995"/>
    </source>
</evidence>
<sequence length="376" mass="42006">MRIQSYIAVLVMLLPWPSFLAAGESGTVKVKKAFEGITFQRPLDLQQPAGRDDIFVVEQEGRIYRVSKKGNAWQKTLFLDLGERVSHKGNEEGLLGLAFHPGFQENGYFFLNYSAADPRRTKIVRLKYTGVDPVDAAGEELVLEFDQPYSNHNGGQILFGPDGYLYIAVGDGGSGGDPRRHGQNRRTLLGSILRIDVNRLPYAIPPDNPFAGNKSGFREEIFAYGLRNPWRFSFHPQTGALWAADVGQNKYEEIDIIVKGGNYGWNIMEGLHCFLPPYDCGKKGLILPVFEYDHSVGQSITGGYFYTRDDIPSLKNKYIYGDFVAGKIWALAYDGKKVVSNTLISKEVRFIASFGRDNAGNLYVLSFDGNIYRLGA</sequence>
<dbReference type="PANTHER" id="PTHR19328">
    <property type="entry name" value="HEDGEHOG-INTERACTING PROTEIN"/>
    <property type="match status" value="1"/>
</dbReference>
<dbReference type="AlphaFoldDB" id="A0A7V1M1K2"/>
<dbReference type="Gene3D" id="2.120.10.30">
    <property type="entry name" value="TolB, C-terminal domain"/>
    <property type="match status" value="1"/>
</dbReference>
<proteinExistence type="predicted"/>
<name>A0A7V1M1K2_CALAY</name>
<dbReference type="InterPro" id="IPR011041">
    <property type="entry name" value="Quinoprot_gluc/sorb_DH_b-prop"/>
</dbReference>
<dbReference type="InterPro" id="IPR012938">
    <property type="entry name" value="Glc/Sorbosone_DH"/>
</dbReference>
<organism evidence="3">
    <name type="scientific">Caldithrix abyssi</name>
    <dbReference type="NCBI Taxonomy" id="187145"/>
    <lineage>
        <taxon>Bacteria</taxon>
        <taxon>Pseudomonadati</taxon>
        <taxon>Calditrichota</taxon>
        <taxon>Calditrichia</taxon>
        <taxon>Calditrichales</taxon>
        <taxon>Calditrichaceae</taxon>
        <taxon>Caldithrix</taxon>
    </lineage>
</organism>
<evidence type="ECO:0000313" key="3">
    <source>
        <dbReference type="EMBL" id="HED11549.1"/>
    </source>
</evidence>
<evidence type="ECO:0000256" key="1">
    <source>
        <dbReference type="SAM" id="SignalP"/>
    </source>
</evidence>
<keyword evidence="1" id="KW-0732">Signal</keyword>
<accession>A0A7V1M1K2</accession>
<dbReference type="Pfam" id="PF07995">
    <property type="entry name" value="GSDH"/>
    <property type="match status" value="1"/>
</dbReference>
<reference evidence="3" key="1">
    <citation type="journal article" date="2020" name="mSystems">
        <title>Genome- and Community-Level Interaction Insights into Carbon Utilization and Element Cycling Functions of Hydrothermarchaeota in Hydrothermal Sediment.</title>
        <authorList>
            <person name="Zhou Z."/>
            <person name="Liu Y."/>
            <person name="Xu W."/>
            <person name="Pan J."/>
            <person name="Luo Z.H."/>
            <person name="Li M."/>
        </authorList>
    </citation>
    <scope>NUCLEOTIDE SEQUENCE [LARGE SCALE GENOMIC DNA]</scope>
    <source>
        <strain evidence="3">HyVt-456</strain>
    </source>
</reference>
<dbReference type="PANTHER" id="PTHR19328:SF75">
    <property type="entry name" value="ALDOSE SUGAR DEHYDROGENASE YLII"/>
    <property type="match status" value="1"/>
</dbReference>
<dbReference type="EMBL" id="DRLD01000358">
    <property type="protein sequence ID" value="HED11549.1"/>
    <property type="molecule type" value="Genomic_DNA"/>
</dbReference>
<dbReference type="SUPFAM" id="SSF50952">
    <property type="entry name" value="Soluble quinoprotein glucose dehydrogenase"/>
    <property type="match status" value="1"/>
</dbReference>
<comment type="caution">
    <text evidence="3">The sequence shown here is derived from an EMBL/GenBank/DDBJ whole genome shotgun (WGS) entry which is preliminary data.</text>
</comment>